<protein>
    <recommendedName>
        <fullName evidence="4">Probable alginate O-acetylase AlgI</fullName>
    </recommendedName>
    <alternativeName>
        <fullName evidence="12">Alginate biosynthesis protein AlgI</fullName>
    </alternativeName>
</protein>
<evidence type="ECO:0000256" key="8">
    <source>
        <dbReference type="ARBA" id="ARBA00022841"/>
    </source>
</evidence>
<evidence type="ECO:0000256" key="13">
    <source>
        <dbReference type="SAM" id="Phobius"/>
    </source>
</evidence>
<keyword evidence="15" id="KW-1185">Reference proteome</keyword>
<comment type="subcellular location">
    <subcellularLocation>
        <location evidence="1">Cell membrane</location>
        <topology evidence="1">Multi-pass membrane protein</topology>
    </subcellularLocation>
</comment>
<dbReference type="InterPro" id="IPR004299">
    <property type="entry name" value="MBOAT_fam"/>
</dbReference>
<feature type="transmembrane region" description="Helical" evidence="13">
    <location>
        <begin position="560"/>
        <end position="579"/>
    </location>
</feature>
<feature type="transmembrane region" description="Helical" evidence="13">
    <location>
        <begin position="489"/>
        <end position="509"/>
    </location>
</feature>
<proteinExistence type="inferred from homology"/>
<dbReference type="GO" id="GO:0005886">
    <property type="term" value="C:plasma membrane"/>
    <property type="evidence" value="ECO:0007669"/>
    <property type="project" value="UniProtKB-SubCell"/>
</dbReference>
<dbReference type="AlphaFoldDB" id="A0A3A1YAF1"/>
<accession>A0A3A1YAF1</accession>
<evidence type="ECO:0000256" key="2">
    <source>
        <dbReference type="ARBA" id="ARBA00005182"/>
    </source>
</evidence>
<dbReference type="PIRSF" id="PIRSF016636">
    <property type="entry name" value="AlgI_DltB"/>
    <property type="match status" value="1"/>
</dbReference>
<feature type="transmembrane region" description="Helical" evidence="13">
    <location>
        <begin position="7"/>
        <end position="24"/>
    </location>
</feature>
<keyword evidence="11" id="KW-0012">Acyltransferase</keyword>
<dbReference type="PANTHER" id="PTHR13285:SF23">
    <property type="entry name" value="TEICHOIC ACID D-ALANYLTRANSFERASE"/>
    <property type="match status" value="1"/>
</dbReference>
<keyword evidence="5" id="KW-1003">Cell membrane</keyword>
<feature type="transmembrane region" description="Helical" evidence="13">
    <location>
        <begin position="464"/>
        <end position="483"/>
    </location>
</feature>
<feature type="transmembrane region" description="Helical" evidence="13">
    <location>
        <begin position="521"/>
        <end position="540"/>
    </location>
</feature>
<dbReference type="InterPro" id="IPR024194">
    <property type="entry name" value="Ac/AlaTfrase_AlgI/DltB"/>
</dbReference>
<feature type="transmembrane region" description="Helical" evidence="13">
    <location>
        <begin position="36"/>
        <end position="63"/>
    </location>
</feature>
<name>A0A3A1YAF1_9GAMM</name>
<dbReference type="Proteomes" id="UP000265691">
    <property type="component" value="Unassembled WGS sequence"/>
</dbReference>
<evidence type="ECO:0000256" key="3">
    <source>
        <dbReference type="ARBA" id="ARBA00010323"/>
    </source>
</evidence>
<dbReference type="PIRSF" id="PIRSF500217">
    <property type="entry name" value="AlgI"/>
    <property type="match status" value="1"/>
</dbReference>
<evidence type="ECO:0000256" key="6">
    <source>
        <dbReference type="ARBA" id="ARBA00022679"/>
    </source>
</evidence>
<evidence type="ECO:0000256" key="12">
    <source>
        <dbReference type="ARBA" id="ARBA00031030"/>
    </source>
</evidence>
<dbReference type="EMBL" id="NRHC01000038">
    <property type="protein sequence ID" value="RIY33134.1"/>
    <property type="molecule type" value="Genomic_DNA"/>
</dbReference>
<dbReference type="OrthoDB" id="139172at2"/>
<dbReference type="GO" id="GO:0016746">
    <property type="term" value="F:acyltransferase activity"/>
    <property type="evidence" value="ECO:0007669"/>
    <property type="project" value="UniProtKB-KW"/>
</dbReference>
<evidence type="ECO:0000256" key="7">
    <source>
        <dbReference type="ARBA" id="ARBA00022692"/>
    </source>
</evidence>
<feature type="transmembrane region" description="Helical" evidence="13">
    <location>
        <begin position="233"/>
        <end position="252"/>
    </location>
</feature>
<evidence type="ECO:0000256" key="1">
    <source>
        <dbReference type="ARBA" id="ARBA00004651"/>
    </source>
</evidence>
<evidence type="ECO:0000256" key="4">
    <source>
        <dbReference type="ARBA" id="ARBA00016084"/>
    </source>
</evidence>
<feature type="transmembrane region" description="Helical" evidence="13">
    <location>
        <begin position="600"/>
        <end position="620"/>
    </location>
</feature>
<evidence type="ECO:0000313" key="15">
    <source>
        <dbReference type="Proteomes" id="UP000265691"/>
    </source>
</evidence>
<comment type="caution">
    <text evidence="14">The sequence shown here is derived from an EMBL/GenBank/DDBJ whole genome shotgun (WGS) entry which is preliminary data.</text>
</comment>
<comment type="pathway">
    <text evidence="2">Glycan biosynthesis; alginate biosynthesis.</text>
</comment>
<evidence type="ECO:0000256" key="11">
    <source>
        <dbReference type="ARBA" id="ARBA00023315"/>
    </source>
</evidence>
<feature type="transmembrane region" description="Helical" evidence="13">
    <location>
        <begin position="351"/>
        <end position="374"/>
    </location>
</feature>
<dbReference type="GO" id="GO:0042121">
    <property type="term" value="P:alginic acid biosynthetic process"/>
    <property type="evidence" value="ECO:0007669"/>
    <property type="project" value="UniProtKB-UniPathway"/>
</dbReference>
<dbReference type="UniPathway" id="UPA00286"/>
<dbReference type="InterPro" id="IPR051085">
    <property type="entry name" value="MB_O-acyltransferase"/>
</dbReference>
<reference evidence="14 15" key="1">
    <citation type="submission" date="2017-08" db="EMBL/GenBank/DDBJ databases">
        <title>Reclassification of Bisgaard taxon 37 and 44.</title>
        <authorList>
            <person name="Christensen H."/>
        </authorList>
    </citation>
    <scope>NUCLEOTIDE SEQUENCE [LARGE SCALE GENOMIC DNA]</scope>
    <source>
        <strain evidence="14 15">B96_3</strain>
    </source>
</reference>
<keyword evidence="10 13" id="KW-0472">Membrane</keyword>
<comment type="similarity">
    <text evidence="3">Belongs to the membrane-bound acyltransferase family.</text>
</comment>
<keyword evidence="7 13" id="KW-0812">Transmembrane</keyword>
<evidence type="ECO:0000256" key="5">
    <source>
        <dbReference type="ARBA" id="ARBA00022475"/>
    </source>
</evidence>
<evidence type="ECO:0000313" key="14">
    <source>
        <dbReference type="EMBL" id="RIY33134.1"/>
    </source>
</evidence>
<feature type="transmembrane region" description="Helical" evidence="13">
    <location>
        <begin position="282"/>
        <end position="299"/>
    </location>
</feature>
<feature type="transmembrane region" description="Helical" evidence="13">
    <location>
        <begin position="394"/>
        <end position="418"/>
    </location>
</feature>
<sequence>MSFFSFTFILFLFIVISIYWSVSYKTNANTAKLQNIVITLASLFFVGFIHPYFSIVLLAYAIFIHLSQRAIDKVINQRQDKNLNLIKNRAQHNFSVLSLKYFKQKSDIEELELTLTNNSTAQLTLTELKLVDSIFSSPLSRVQNDLEKTLKNIEGNEVANTTRLLSYKVADYYLTIDELLEKVKIEEINDRDLIYLNDNFNFLNSLLKNYNLIEKDELEKNYKESAKKDYSQAVPGFNFSLLIVASLLPLIYFKYYDFIYVNFVNFLTSLGFTNLGEISSVIPVLGISYYTFNSISLLISVKRGEIKSPSLLTSLTFVTYFPTIVAGPINRATTLIPQITKARCPQPINKIFFYLTLGISKKWLLATSLSMYFVQPVFGAPDNYNSWELILATYAYAFQLYFDFSGYTDLMFALGLCFGITHPINFRNPYISLNIKDFWTRWHISLSSWIRDYIYIPLGGNRHGFLLAQCYTVIAMLLSGIWHGSTLNFALWGLLHTLGIIGLNILHKVSSFRISDYSKFISRFLTFNYVCLTWIFFNSTDFDAAINFLEATFSNFSLPIHEPLAIISLVLIFIYWMLLPQVEKLINKLLTVSQEISSKYCIAICILVLWIVINLSPSGVPPFIYANF</sequence>
<evidence type="ECO:0000256" key="10">
    <source>
        <dbReference type="ARBA" id="ARBA00023136"/>
    </source>
</evidence>
<gene>
    <name evidence="14" type="ORF">CKF54_03560</name>
</gene>
<organism evidence="14 15">
    <name type="scientific">Psittacicella hinzii</name>
    <dbReference type="NCBI Taxonomy" id="2028575"/>
    <lineage>
        <taxon>Bacteria</taxon>
        <taxon>Pseudomonadati</taxon>
        <taxon>Pseudomonadota</taxon>
        <taxon>Gammaproteobacteria</taxon>
        <taxon>Pasteurellales</taxon>
        <taxon>Psittacicellaceae</taxon>
        <taxon>Psittacicella</taxon>
    </lineage>
</organism>
<keyword evidence="8" id="KW-0016">Alginate biosynthesis</keyword>
<dbReference type="InterPro" id="IPR028362">
    <property type="entry name" value="AlgI"/>
</dbReference>
<keyword evidence="9 13" id="KW-1133">Transmembrane helix</keyword>
<dbReference type="RefSeq" id="WP_119524910.1">
    <property type="nucleotide sequence ID" value="NZ_NRHC01000038.1"/>
</dbReference>
<dbReference type="PANTHER" id="PTHR13285">
    <property type="entry name" value="ACYLTRANSFERASE"/>
    <property type="match status" value="1"/>
</dbReference>
<dbReference type="Pfam" id="PF03062">
    <property type="entry name" value="MBOAT"/>
    <property type="match status" value="1"/>
</dbReference>
<keyword evidence="6" id="KW-0808">Transferase</keyword>
<evidence type="ECO:0000256" key="9">
    <source>
        <dbReference type="ARBA" id="ARBA00022989"/>
    </source>
</evidence>